<evidence type="ECO:0000256" key="2">
    <source>
        <dbReference type="ARBA" id="ARBA00009813"/>
    </source>
</evidence>
<evidence type="ECO:0000256" key="6">
    <source>
        <dbReference type="ARBA" id="ARBA00023284"/>
    </source>
</evidence>
<keyword evidence="5" id="KW-1015">Disulfide bond</keyword>
<dbReference type="GO" id="GO:0016853">
    <property type="term" value="F:isomerase activity"/>
    <property type="evidence" value="ECO:0007669"/>
    <property type="project" value="UniProtKB-KW"/>
</dbReference>
<dbReference type="Proteomes" id="UP000051634">
    <property type="component" value="Unassembled WGS sequence"/>
</dbReference>
<comment type="similarity">
    <text evidence="2 7">Belongs to the thioredoxin family. DsbC subfamily.</text>
</comment>
<protein>
    <recommendedName>
        <fullName evidence="7">Thiol:disulfide interchange protein</fullName>
    </recommendedName>
</protein>
<feature type="chain" id="PRO_5010394423" description="Thiol:disulfide interchange protein" evidence="7">
    <location>
        <begin position="31"/>
        <end position="251"/>
    </location>
</feature>
<evidence type="ECO:0000256" key="5">
    <source>
        <dbReference type="ARBA" id="ARBA00023157"/>
    </source>
</evidence>
<evidence type="ECO:0000256" key="7">
    <source>
        <dbReference type="RuleBase" id="RU364038"/>
    </source>
</evidence>
<dbReference type="STRING" id="54398.Ga0074115_1308"/>
<feature type="domain" description="Thioredoxin-like fold" evidence="9">
    <location>
        <begin position="126"/>
        <end position="245"/>
    </location>
</feature>
<proteinExistence type="inferred from homology"/>
<evidence type="ECO:0000313" key="11">
    <source>
        <dbReference type="EMBL" id="KRT57348.1"/>
    </source>
</evidence>
<dbReference type="RefSeq" id="WP_057955722.1">
    <property type="nucleotide sequence ID" value="NZ_KQ556889.1"/>
</dbReference>
<dbReference type="Gene3D" id="3.10.450.70">
    <property type="entry name" value="Disulphide bond isomerase, DsbC/G, N-terminal"/>
    <property type="match status" value="1"/>
</dbReference>
<gene>
    <name evidence="10" type="ORF">Ga0074115_1308</name>
    <name evidence="11" type="ORF">Ga0076813_113421</name>
</gene>
<evidence type="ECO:0000256" key="1">
    <source>
        <dbReference type="ARBA" id="ARBA00004418"/>
    </source>
</evidence>
<comment type="function">
    <text evidence="7">Required for disulfide bond formation in some periplasmic proteins. Acts by transferring its disulfide bond to other proteins and is reduced in the process.</text>
</comment>
<organism evidence="10 13">
    <name type="scientific">endosymbiont of Ridgeia piscesae</name>
    <dbReference type="NCBI Taxonomy" id="54398"/>
    <lineage>
        <taxon>Bacteria</taxon>
        <taxon>Pseudomonadati</taxon>
        <taxon>Pseudomonadota</taxon>
        <taxon>Gammaproteobacteria</taxon>
        <taxon>sulfur-oxidizing symbionts</taxon>
    </lineage>
</organism>
<dbReference type="Pfam" id="PF10411">
    <property type="entry name" value="DsbC_N"/>
    <property type="match status" value="1"/>
</dbReference>
<dbReference type="PANTHER" id="PTHR35272">
    <property type="entry name" value="THIOL:DISULFIDE INTERCHANGE PROTEIN DSBC-RELATED"/>
    <property type="match status" value="1"/>
</dbReference>
<dbReference type="EMBL" id="LDXT01000067">
    <property type="protein sequence ID" value="KRT56025.1"/>
    <property type="molecule type" value="Genomic_DNA"/>
</dbReference>
<dbReference type="CDD" id="cd03020">
    <property type="entry name" value="DsbA_DsbC_DsbG"/>
    <property type="match status" value="1"/>
</dbReference>
<dbReference type="SUPFAM" id="SSF54423">
    <property type="entry name" value="DsbC/DsbG N-terminal domain-like"/>
    <property type="match status" value="1"/>
</dbReference>
<dbReference type="PATRIC" id="fig|54398.3.peg.2703"/>
<evidence type="ECO:0000313" key="12">
    <source>
        <dbReference type="Proteomes" id="UP000051276"/>
    </source>
</evidence>
<dbReference type="Gene3D" id="3.40.30.10">
    <property type="entry name" value="Glutaredoxin"/>
    <property type="match status" value="1"/>
</dbReference>
<dbReference type="InterPro" id="IPR009094">
    <property type="entry name" value="DiS-bond_isomerase_DsbC/G_N_sf"/>
</dbReference>
<comment type="subcellular location">
    <subcellularLocation>
        <location evidence="1 7">Periplasm</location>
    </subcellularLocation>
</comment>
<dbReference type="OrthoDB" id="12976at2"/>
<dbReference type="InterPro" id="IPR051470">
    <property type="entry name" value="Thiol:disulfide_interchange"/>
</dbReference>
<dbReference type="SUPFAM" id="SSF52833">
    <property type="entry name" value="Thioredoxin-like"/>
    <property type="match status" value="1"/>
</dbReference>
<dbReference type="Proteomes" id="UP000051276">
    <property type="component" value="Unassembled WGS sequence"/>
</dbReference>
<keyword evidence="4 7" id="KW-0574">Periplasm</keyword>
<evidence type="ECO:0000313" key="10">
    <source>
        <dbReference type="EMBL" id="KRT56025.1"/>
    </source>
</evidence>
<evidence type="ECO:0000259" key="9">
    <source>
        <dbReference type="Pfam" id="PF13098"/>
    </source>
</evidence>
<evidence type="ECO:0000256" key="4">
    <source>
        <dbReference type="ARBA" id="ARBA00022764"/>
    </source>
</evidence>
<dbReference type="AlphaFoldDB" id="A0A0T5YZJ6"/>
<dbReference type="GO" id="GO:0042597">
    <property type="term" value="C:periplasmic space"/>
    <property type="evidence" value="ECO:0007669"/>
    <property type="project" value="UniProtKB-SubCell"/>
</dbReference>
<reference evidence="12 13" key="1">
    <citation type="submission" date="2015-11" db="EMBL/GenBank/DDBJ databases">
        <title>The genome of Candidatus Endoriftia persephone in Ridgeia piscesae and population structure of the North Eastern Pacific vestimentiferan symbionts.</title>
        <authorList>
            <person name="Perez M."/>
            <person name="Juniper K.S."/>
        </authorList>
    </citation>
    <scope>NUCLEOTIDE SEQUENCE [LARGE SCALE GENOMIC DNA]</scope>
    <source>
        <strain evidence="11">Ind10</strain>
        <strain evidence="10">Ind11</strain>
    </source>
</reference>
<keyword evidence="6 7" id="KW-0676">Redox-active center</keyword>
<evidence type="ECO:0000313" key="13">
    <source>
        <dbReference type="Proteomes" id="UP000051634"/>
    </source>
</evidence>
<dbReference type="InterPro" id="IPR018950">
    <property type="entry name" value="DiS-bond_isomerase_DsbC/G_N"/>
</dbReference>
<evidence type="ECO:0000256" key="3">
    <source>
        <dbReference type="ARBA" id="ARBA00022729"/>
    </source>
</evidence>
<dbReference type="Pfam" id="PF13098">
    <property type="entry name" value="Thioredoxin_2"/>
    <property type="match status" value="1"/>
</dbReference>
<dbReference type="PANTHER" id="PTHR35272:SF3">
    <property type="entry name" value="THIOL:DISULFIDE INTERCHANGE PROTEIN DSBC"/>
    <property type="match status" value="1"/>
</dbReference>
<name>A0A0T5YZJ6_9GAMM</name>
<feature type="signal peptide" evidence="7">
    <location>
        <begin position="1"/>
        <end position="30"/>
    </location>
</feature>
<sequence length="251" mass="27824">MQYYRLRNRLRRVAAPLLGGMLLFSGLAVAADRAEIEQVRQGVGKLLGGETPDSIQPSVVQGVYEVMIGPRLVYVSADGKYLLNGKLFDIETREDLTTPKVAKAKARAIEAVGEENMVIFAPEKFEHTVTVFTDIDCGYCRKLHSEIGQYNDLGIRVRYMMFPRAGVGSSSFDKAVAVWCADDRQKAMTLSKAGKQVEQKKCENPIIQHMELGQQLGVTGTPAIFFDDGELLPGYVPAKRMLSYLKAKQSQ</sequence>
<keyword evidence="10" id="KW-0413">Isomerase</keyword>
<comment type="caution">
    <text evidence="10">The sequence shown here is derived from an EMBL/GenBank/DDBJ whole genome shotgun (WGS) entry which is preliminary data.</text>
</comment>
<accession>A0A0T5YZJ6</accession>
<keyword evidence="13" id="KW-1185">Reference proteome</keyword>
<dbReference type="InterPro" id="IPR033954">
    <property type="entry name" value="DiS-bond_Isoase_DsbC/G"/>
</dbReference>
<dbReference type="InterPro" id="IPR012336">
    <property type="entry name" value="Thioredoxin-like_fold"/>
</dbReference>
<keyword evidence="3 7" id="KW-0732">Signal</keyword>
<dbReference type="InterPro" id="IPR036249">
    <property type="entry name" value="Thioredoxin-like_sf"/>
</dbReference>
<dbReference type="EMBL" id="LMXI01000560">
    <property type="protein sequence ID" value="KRT57348.1"/>
    <property type="molecule type" value="Genomic_DNA"/>
</dbReference>
<feature type="domain" description="Disulphide bond isomerase DsbC/G N-terminal" evidence="8">
    <location>
        <begin position="30"/>
        <end position="97"/>
    </location>
</feature>
<evidence type="ECO:0000259" key="8">
    <source>
        <dbReference type="Pfam" id="PF10411"/>
    </source>
</evidence>